<evidence type="ECO:0000313" key="2">
    <source>
        <dbReference type="Proteomes" id="UP001056937"/>
    </source>
</evidence>
<evidence type="ECO:0000313" key="1">
    <source>
        <dbReference type="EMBL" id="USI71452.1"/>
    </source>
</evidence>
<dbReference type="GO" id="GO:0008233">
    <property type="term" value="F:peptidase activity"/>
    <property type="evidence" value="ECO:0007669"/>
    <property type="project" value="UniProtKB-KW"/>
</dbReference>
<dbReference type="Gene3D" id="2.40.70.10">
    <property type="entry name" value="Acid Proteases"/>
    <property type="match status" value="2"/>
</dbReference>
<name>A0ABY4X3I3_9SPHN</name>
<protein>
    <submittedName>
        <fullName evidence="1">Aspartyl protease family protein</fullName>
    </submittedName>
</protein>
<proteinExistence type="predicted"/>
<dbReference type="SUPFAM" id="SSF50156">
    <property type="entry name" value="PDZ domain-like"/>
    <property type="match status" value="1"/>
</dbReference>
<dbReference type="GO" id="GO:0006508">
    <property type="term" value="P:proteolysis"/>
    <property type="evidence" value="ECO:0007669"/>
    <property type="project" value="UniProtKB-KW"/>
</dbReference>
<keyword evidence="2" id="KW-1185">Reference proteome</keyword>
<accession>A0ABY4X3I3</accession>
<reference evidence="1" key="1">
    <citation type="journal article" date="2022" name="Toxins">
        <title>Genomic Analysis of Sphingopyxis sp. USTB-05 for Biodegrading Cyanobacterial Hepatotoxins.</title>
        <authorList>
            <person name="Liu C."/>
            <person name="Xu Q."/>
            <person name="Zhao Z."/>
            <person name="Zhang H."/>
            <person name="Liu X."/>
            <person name="Yin C."/>
            <person name="Liu Y."/>
            <person name="Yan H."/>
        </authorList>
    </citation>
    <scope>NUCLEOTIDE SEQUENCE</scope>
    <source>
        <strain evidence="1">NBD5</strain>
    </source>
</reference>
<keyword evidence="1" id="KW-0378">Hydrolase</keyword>
<gene>
    <name evidence="1" type="ORF">LHA26_08855</name>
</gene>
<dbReference type="EMBL" id="CP084930">
    <property type="protein sequence ID" value="USI71452.1"/>
    <property type="molecule type" value="Genomic_DNA"/>
</dbReference>
<dbReference type="InterPro" id="IPR006311">
    <property type="entry name" value="TAT_signal"/>
</dbReference>
<organism evidence="1 2">
    <name type="scientific">Sphingomonas morindae</name>
    <dbReference type="NCBI Taxonomy" id="1541170"/>
    <lineage>
        <taxon>Bacteria</taxon>
        <taxon>Pseudomonadati</taxon>
        <taxon>Pseudomonadota</taxon>
        <taxon>Alphaproteobacteria</taxon>
        <taxon>Sphingomonadales</taxon>
        <taxon>Sphingomonadaceae</taxon>
        <taxon>Sphingomonas</taxon>
    </lineage>
</organism>
<dbReference type="InterPro" id="IPR021109">
    <property type="entry name" value="Peptidase_aspartic_dom_sf"/>
</dbReference>
<sequence>MQDVPFSRRAFLAGTAAAAALPGGRALAGAEPGAAVTSPILVEDGRLWLAASIRGGPPLLFVIDTGAGFAYIRPDIAKALKLQAAGGQLLGGLGKNKVIGTLYIARDVVFGGSIGESVVAFASYDFGRGLPPEAAGLLASGLFTTRDSDLDFDADQWRLWPRGGHPPRDGYEALASSIGARGDATRFTPRLTVTATLDGVAYKCLLDTGSPTGLLFLPGGTRRSGLFSDGRPFSPRRTNGFGGAAAKMSRQVRAGRFALGPLTVDRPLVTLMDPDQTSSITDHDALIGLPFIRLLNLSTDVLHNRLWAARSRQPVPTESYGRAGLWLEPGAEGRAIVTIVGTGSPAALAGVEAGDRIEDPPSFAAALRRVRTGNPPSISLDLTRGGVRRTVTLRMADWL</sequence>
<dbReference type="InterPro" id="IPR036034">
    <property type="entry name" value="PDZ_sf"/>
</dbReference>
<keyword evidence="1" id="KW-0645">Protease</keyword>
<dbReference type="Proteomes" id="UP001056937">
    <property type="component" value="Chromosome 1"/>
</dbReference>
<dbReference type="PROSITE" id="PS51318">
    <property type="entry name" value="TAT"/>
    <property type="match status" value="1"/>
</dbReference>
<dbReference type="RefSeq" id="WP_252165265.1">
    <property type="nucleotide sequence ID" value="NZ_CP084930.1"/>
</dbReference>